<dbReference type="Pfam" id="PF18758">
    <property type="entry name" value="KDZ"/>
    <property type="match status" value="1"/>
</dbReference>
<protein>
    <recommendedName>
        <fullName evidence="1">CxC2-like cysteine cluster KDZ transposase-associated domain-containing protein</fullName>
    </recommendedName>
</protein>
<comment type="caution">
    <text evidence="2">The sequence shown here is derived from an EMBL/GenBank/DDBJ whole genome shotgun (WGS) entry which is preliminary data.</text>
</comment>
<reference evidence="2 3" key="1">
    <citation type="submission" date="2024-02" db="EMBL/GenBank/DDBJ databases">
        <title>A draft genome for the cacao thread blight pathogen Marasmius crinis-equi.</title>
        <authorList>
            <person name="Cohen S.P."/>
            <person name="Baruah I.K."/>
            <person name="Amoako-Attah I."/>
            <person name="Bukari Y."/>
            <person name="Meinhardt L.W."/>
            <person name="Bailey B.A."/>
        </authorList>
    </citation>
    <scope>NUCLEOTIDE SEQUENCE [LARGE SCALE GENOMIC DNA]</scope>
    <source>
        <strain evidence="2 3">GH-76</strain>
    </source>
</reference>
<dbReference type="PANTHER" id="PTHR33104:SF2">
    <property type="entry name" value="CXC3 LIKE CYSTEINE CLUSTER DOMAIN-CONTAINING PROTEIN"/>
    <property type="match status" value="1"/>
</dbReference>
<evidence type="ECO:0000313" key="2">
    <source>
        <dbReference type="EMBL" id="KAL0567260.1"/>
    </source>
</evidence>
<dbReference type="Pfam" id="PF18803">
    <property type="entry name" value="CxC2"/>
    <property type="match status" value="1"/>
</dbReference>
<dbReference type="InterPro" id="IPR040521">
    <property type="entry name" value="KDZ"/>
</dbReference>
<dbReference type="EMBL" id="JBAHYK010001634">
    <property type="protein sequence ID" value="KAL0567260.1"/>
    <property type="molecule type" value="Genomic_DNA"/>
</dbReference>
<keyword evidence="3" id="KW-1185">Reference proteome</keyword>
<name>A0ABR3EWI6_9AGAR</name>
<dbReference type="Proteomes" id="UP001465976">
    <property type="component" value="Unassembled WGS sequence"/>
</dbReference>
<proteinExistence type="predicted"/>
<accession>A0ABR3EWI6</accession>
<gene>
    <name evidence="2" type="ORF">V5O48_014737</name>
</gene>
<organism evidence="2 3">
    <name type="scientific">Marasmius crinis-equi</name>
    <dbReference type="NCBI Taxonomy" id="585013"/>
    <lineage>
        <taxon>Eukaryota</taxon>
        <taxon>Fungi</taxon>
        <taxon>Dikarya</taxon>
        <taxon>Basidiomycota</taxon>
        <taxon>Agaricomycotina</taxon>
        <taxon>Agaricomycetes</taxon>
        <taxon>Agaricomycetidae</taxon>
        <taxon>Agaricales</taxon>
        <taxon>Marasmiineae</taxon>
        <taxon>Marasmiaceae</taxon>
        <taxon>Marasmius</taxon>
    </lineage>
</organism>
<sequence>MPPVRNLNRKPPSKVGYISIPTISADGRRLKERQIPISLPPDKPIVEQEFETVFPPLGGISRLEPADFDDYPVPPIPEFLEGEDKLGEDGMVQDMEDGGLDEIEVLPGGVRNAKDDPLLQMKTQARQFLQIMMELEGRCGLGDTCGTSGCDSKASFRCRHCDGNAMFCKACLLKGHRSMPTHYVEQWNSFYFQRVKLRELGLRIQLGHPPTHACRNPRPARTAFCVVDIDSVQEVELNFCQCQAVEVVGNSWTQLLRARLFPATVTDPRTAFTFRMLEFYHVATLQSKMTLYDICQTIGRRTDGSGISEIKDRYHELLRVLRMWRYLKQLKRGGVGCEPDRSLADIKPGELAKRCPACPRPMVNLPLNWETALNSYIYRKFIAVDACFRLKRRAVSSEAKDPGLMTGLAYYVPQELYQAMMANEPVQVEDTGCEHSLAAIDQASTKSSKGYATTGVVLCLCARHEIVDPNGVVDTNKGEKYWHTDYAISCSQKHSDPSLTYVLSYDINCRYSKRFFMRLNEDLPDEVKCGCRKENWHFVIPKLHIQGHGRPCQEVFSFYLLPGAGETDGERIERRWADLGAVASGTKEMGPGNRRDTVDDHISSSNWQKITSLGPIIRQRRRRAREQAEVHQAIFVQFTETQAEHWPQWAQQVLKWEQNKSDFNPYSAGDVQ</sequence>
<dbReference type="PANTHER" id="PTHR33104">
    <property type="entry name" value="SI:DKEY-29D5.2"/>
    <property type="match status" value="1"/>
</dbReference>
<dbReference type="InterPro" id="IPR041457">
    <property type="entry name" value="CxC2_KDZ-assoc"/>
</dbReference>
<evidence type="ECO:0000313" key="3">
    <source>
        <dbReference type="Proteomes" id="UP001465976"/>
    </source>
</evidence>
<feature type="domain" description="CxC2-like cysteine cluster KDZ transposase-associated" evidence="1">
    <location>
        <begin position="197"/>
        <end position="305"/>
    </location>
</feature>
<evidence type="ECO:0000259" key="1">
    <source>
        <dbReference type="Pfam" id="PF18803"/>
    </source>
</evidence>
<feature type="non-terminal residue" evidence="2">
    <location>
        <position position="672"/>
    </location>
</feature>